<keyword evidence="11" id="KW-1185">Reference proteome</keyword>
<evidence type="ECO:0000313" key="10">
    <source>
        <dbReference type="EMBL" id="KAJ7372887.1"/>
    </source>
</evidence>
<dbReference type="CDD" id="cd03213">
    <property type="entry name" value="ABCG_EPDR"/>
    <property type="match status" value="1"/>
</dbReference>
<dbReference type="GO" id="GO:0140359">
    <property type="term" value="F:ABC-type transporter activity"/>
    <property type="evidence" value="ECO:0007669"/>
    <property type="project" value="InterPro"/>
</dbReference>
<dbReference type="GO" id="GO:0016887">
    <property type="term" value="F:ATP hydrolysis activity"/>
    <property type="evidence" value="ECO:0007669"/>
    <property type="project" value="InterPro"/>
</dbReference>
<evidence type="ECO:0000256" key="7">
    <source>
        <dbReference type="ARBA" id="ARBA00022989"/>
    </source>
</evidence>
<dbReference type="GO" id="GO:0005524">
    <property type="term" value="F:ATP binding"/>
    <property type="evidence" value="ECO:0007669"/>
    <property type="project" value="UniProtKB-KW"/>
</dbReference>
<dbReference type="FunFam" id="3.40.50.300:FF:000622">
    <property type="entry name" value="ATP-binding cassette sub-family G member 2"/>
    <property type="match status" value="1"/>
</dbReference>
<keyword evidence="5" id="KW-0547">Nucleotide-binding</keyword>
<comment type="similarity">
    <text evidence="2">Belongs to the ABC transporter superfamily. ABCG family. Eye pigment precursor importer (TC 3.A.1.204) subfamily.</text>
</comment>
<reference evidence="10" key="1">
    <citation type="submission" date="2023-01" db="EMBL/GenBank/DDBJ databases">
        <title>Genome assembly of the deep-sea coral Lophelia pertusa.</title>
        <authorList>
            <person name="Herrera S."/>
            <person name="Cordes E."/>
        </authorList>
    </citation>
    <scope>NUCLEOTIDE SEQUENCE</scope>
    <source>
        <strain evidence="10">USNM1676648</strain>
        <tissue evidence="10">Polyp</tissue>
    </source>
</reference>
<comment type="subcellular location">
    <subcellularLocation>
        <location evidence="1">Membrane</location>
        <topology evidence="1">Multi-pass membrane protein</topology>
    </subcellularLocation>
</comment>
<proteinExistence type="inferred from homology"/>
<dbReference type="OrthoDB" id="66620at2759"/>
<keyword evidence="4" id="KW-0812">Transmembrane</keyword>
<dbReference type="AlphaFoldDB" id="A0A9W9Z0F5"/>
<dbReference type="InterPro" id="IPR003593">
    <property type="entry name" value="AAA+_ATPase"/>
</dbReference>
<feature type="domain" description="ABC transporter" evidence="9">
    <location>
        <begin position="59"/>
        <end position="304"/>
    </location>
</feature>
<evidence type="ECO:0000313" key="11">
    <source>
        <dbReference type="Proteomes" id="UP001163046"/>
    </source>
</evidence>
<dbReference type="Pfam" id="PF19055">
    <property type="entry name" value="ABC2_membrane_7"/>
    <property type="match status" value="1"/>
</dbReference>
<keyword evidence="3" id="KW-0813">Transport</keyword>
<accession>A0A9W9Z0F5</accession>
<dbReference type="InterPro" id="IPR050352">
    <property type="entry name" value="ABCG_transporters"/>
</dbReference>
<evidence type="ECO:0000256" key="6">
    <source>
        <dbReference type="ARBA" id="ARBA00022840"/>
    </source>
</evidence>
<dbReference type="PANTHER" id="PTHR48041:SF116">
    <property type="entry name" value="PROTEIN BROWN"/>
    <property type="match status" value="1"/>
</dbReference>
<evidence type="ECO:0000256" key="5">
    <source>
        <dbReference type="ARBA" id="ARBA00022741"/>
    </source>
</evidence>
<dbReference type="GO" id="GO:0015562">
    <property type="term" value="F:efflux transmembrane transporter activity"/>
    <property type="evidence" value="ECO:0007669"/>
    <property type="project" value="UniProtKB-ARBA"/>
</dbReference>
<evidence type="ECO:0000256" key="1">
    <source>
        <dbReference type="ARBA" id="ARBA00004141"/>
    </source>
</evidence>
<dbReference type="SMART" id="SM00382">
    <property type="entry name" value="AAA"/>
    <property type="match status" value="1"/>
</dbReference>
<dbReference type="Pfam" id="PF00005">
    <property type="entry name" value="ABC_tran"/>
    <property type="match status" value="1"/>
</dbReference>
<sequence length="419" mass="46485">MHKESDISCSGRTPLFHAEENCFENQHEAEDNTACKHVGRRSMSFSSSTESGHDSGTVISYHNICYSINTKVKGVNTKKQIIKNLSGIMQPGLNAILGPTGSGKTTLLDILAGRKDRKYLSGHVLVNGVKQPNNFKCITGYVVQEDVVMGTLTVRENLHFSAALRLPGKLSKRERKERVEATLSDLGLFHVAESKVGNEFIRGISGGERKRTNIGMELIMSPSVLFLDEPTTGLDASTAVSVIRLLQGLGRRGNTVIMSIHQPRYSIFKMFDTISLLSVGEFVYQGPASEAIKYFEDIGYMCEEHNNPADFFMDVIFDSEAAQRHALSDSSETTVLSMEEGLASLKLHLSELYKNSEHARTIIQTTQPILEEFSTSLRTVRFSKEQETTYVTSFFSQLTTVSGRAVKNIIRNPQTSILQ</sequence>
<dbReference type="SUPFAM" id="SSF52540">
    <property type="entry name" value="P-loop containing nucleoside triphosphate hydrolases"/>
    <property type="match status" value="1"/>
</dbReference>
<comment type="caution">
    <text evidence="10">The sequence shown here is derived from an EMBL/GenBank/DDBJ whole genome shotgun (WGS) entry which is preliminary data.</text>
</comment>
<dbReference type="InterPro" id="IPR027417">
    <property type="entry name" value="P-loop_NTPase"/>
</dbReference>
<dbReference type="EMBL" id="MU826834">
    <property type="protein sequence ID" value="KAJ7372887.1"/>
    <property type="molecule type" value="Genomic_DNA"/>
</dbReference>
<gene>
    <name evidence="10" type="primary">ABCG2</name>
    <name evidence="10" type="ORF">OS493_016814</name>
</gene>
<dbReference type="Proteomes" id="UP001163046">
    <property type="component" value="Unassembled WGS sequence"/>
</dbReference>
<name>A0A9W9Z0F5_9CNID</name>
<evidence type="ECO:0000259" key="9">
    <source>
        <dbReference type="PROSITE" id="PS50893"/>
    </source>
</evidence>
<evidence type="ECO:0000256" key="8">
    <source>
        <dbReference type="ARBA" id="ARBA00023136"/>
    </source>
</evidence>
<dbReference type="InterPro" id="IPR043926">
    <property type="entry name" value="ABCG_dom"/>
</dbReference>
<dbReference type="Gene3D" id="3.40.50.300">
    <property type="entry name" value="P-loop containing nucleotide triphosphate hydrolases"/>
    <property type="match status" value="1"/>
</dbReference>
<keyword evidence="6 10" id="KW-0067">ATP-binding</keyword>
<organism evidence="10 11">
    <name type="scientific">Desmophyllum pertusum</name>
    <dbReference type="NCBI Taxonomy" id="174260"/>
    <lineage>
        <taxon>Eukaryota</taxon>
        <taxon>Metazoa</taxon>
        <taxon>Cnidaria</taxon>
        <taxon>Anthozoa</taxon>
        <taxon>Hexacorallia</taxon>
        <taxon>Scleractinia</taxon>
        <taxon>Caryophylliina</taxon>
        <taxon>Caryophylliidae</taxon>
        <taxon>Desmophyllum</taxon>
    </lineage>
</organism>
<dbReference type="PROSITE" id="PS50893">
    <property type="entry name" value="ABC_TRANSPORTER_2"/>
    <property type="match status" value="1"/>
</dbReference>
<evidence type="ECO:0000256" key="3">
    <source>
        <dbReference type="ARBA" id="ARBA00022448"/>
    </source>
</evidence>
<protein>
    <submittedName>
        <fullName evidence="10">ATP-binding cassette sub- G member 2</fullName>
    </submittedName>
</protein>
<keyword evidence="8" id="KW-0472">Membrane</keyword>
<evidence type="ECO:0000256" key="4">
    <source>
        <dbReference type="ARBA" id="ARBA00022692"/>
    </source>
</evidence>
<keyword evidence="7" id="KW-1133">Transmembrane helix</keyword>
<dbReference type="PANTHER" id="PTHR48041">
    <property type="entry name" value="ABC TRANSPORTER G FAMILY MEMBER 28"/>
    <property type="match status" value="1"/>
</dbReference>
<dbReference type="GO" id="GO:0008514">
    <property type="term" value="F:organic anion transmembrane transporter activity"/>
    <property type="evidence" value="ECO:0007669"/>
    <property type="project" value="UniProtKB-ARBA"/>
</dbReference>
<evidence type="ECO:0000256" key="2">
    <source>
        <dbReference type="ARBA" id="ARBA00005814"/>
    </source>
</evidence>
<dbReference type="InterPro" id="IPR003439">
    <property type="entry name" value="ABC_transporter-like_ATP-bd"/>
</dbReference>
<dbReference type="GO" id="GO:0016324">
    <property type="term" value="C:apical plasma membrane"/>
    <property type="evidence" value="ECO:0007669"/>
    <property type="project" value="UniProtKB-ARBA"/>
</dbReference>